<dbReference type="EMBL" id="JALNTG010000019">
    <property type="protein sequence ID" value="MDD9319875.1"/>
    <property type="molecule type" value="Genomic_DNA"/>
</dbReference>
<dbReference type="AlphaFoldDB" id="A0A1V0KEV6"/>
<dbReference type="KEGG" id="alc:OTEC02_16330"/>
<gene>
    <name evidence="3" type="ORF">EA756_10925</name>
    <name evidence="1" type="ORF">I6M64_07105</name>
    <name evidence="2" type="ORF">M0O54_07020</name>
</gene>
<reference evidence="2" key="3">
    <citation type="submission" date="2022-12" db="EMBL/GenBank/DDBJ databases">
        <title>Acinetobacter lactucae: Emerging opportunistic pathogenic species of genus Acinetobacter isolated from immunocompromised patients in clinical settings of India.</title>
        <authorList>
            <person name="Amar A.K."/>
            <person name="Sawant A.R."/>
            <person name="Meera M."/>
            <person name="Tomar A."/>
            <person name="Sistla S."/>
            <person name="Prashanth K."/>
        </authorList>
    </citation>
    <scope>NUCLEOTIDE SEQUENCE</scope>
    <source>
        <strain evidence="2">PKAL1828C</strain>
    </source>
</reference>
<dbReference type="OrthoDB" id="6696840at2"/>
<comment type="caution">
    <text evidence="3">The sequence shown here is derived from an EMBL/GenBank/DDBJ whole genome shotgun (WGS) entry which is preliminary data.</text>
</comment>
<dbReference type="Proteomes" id="UP001150055">
    <property type="component" value="Unassembled WGS sequence"/>
</dbReference>
<dbReference type="EMBL" id="JADWNO010000003">
    <property type="protein sequence ID" value="MBJ8437083.1"/>
    <property type="molecule type" value="Genomic_DNA"/>
</dbReference>
<dbReference type="EMBL" id="RFES01000006">
    <property type="protein sequence ID" value="RSO57295.1"/>
    <property type="molecule type" value="Genomic_DNA"/>
</dbReference>
<evidence type="ECO:0000313" key="4">
    <source>
        <dbReference type="Proteomes" id="UP000276905"/>
    </source>
</evidence>
<protein>
    <submittedName>
        <fullName evidence="3">Uncharacterized protein</fullName>
    </submittedName>
</protein>
<evidence type="ECO:0000313" key="5">
    <source>
        <dbReference type="Proteomes" id="UP000808699"/>
    </source>
</evidence>
<name>A0A1V0KEV6_9GAMM</name>
<accession>A0A1V0KEV6</accession>
<proteinExistence type="predicted"/>
<organism evidence="3 4">
    <name type="scientific">Acinetobacter lactucae</name>
    <dbReference type="NCBI Taxonomy" id="1785128"/>
    <lineage>
        <taxon>Bacteria</taxon>
        <taxon>Pseudomonadati</taxon>
        <taxon>Pseudomonadota</taxon>
        <taxon>Gammaproteobacteria</taxon>
        <taxon>Moraxellales</taxon>
        <taxon>Moraxellaceae</taxon>
        <taxon>Acinetobacter</taxon>
        <taxon>Acinetobacter calcoaceticus/baumannii complex</taxon>
    </lineage>
</organism>
<dbReference type="Proteomes" id="UP000808699">
    <property type="component" value="Unassembled WGS sequence"/>
</dbReference>
<dbReference type="Proteomes" id="UP000276905">
    <property type="component" value="Unassembled WGS sequence"/>
</dbReference>
<reference evidence="1 5" key="2">
    <citation type="submission" date="2020-11" db="EMBL/GenBank/DDBJ databases">
        <title>Enhanced detection system for hospital associated transmission using whole genome sequencing surveillance.</title>
        <authorList>
            <person name="Harrison L.H."/>
            <person name="Van Tyne D."/>
            <person name="Marsh J.W."/>
            <person name="Griffith M.P."/>
            <person name="Snyder D.J."/>
            <person name="Cooper V.S."/>
            <person name="Mustapha M."/>
        </authorList>
    </citation>
    <scope>NUCLEOTIDE SEQUENCE [LARGE SCALE GENOMIC DNA]</scope>
    <source>
        <strain evidence="1 5">ACIN00241</strain>
    </source>
</reference>
<dbReference type="RefSeq" id="WP_079748237.1">
    <property type="nucleotide sequence ID" value="NZ_AVOE01000013.1"/>
</dbReference>
<evidence type="ECO:0000313" key="3">
    <source>
        <dbReference type="EMBL" id="RSO57295.1"/>
    </source>
</evidence>
<sequence length="39" mass="4784">MLKHDNPFNLYQKIIRVEQEVRKTILNQDLGISTWLHQY</sequence>
<dbReference type="GeneID" id="60755353"/>
<reference evidence="3 4" key="1">
    <citation type="submission" date="2018-10" db="EMBL/GenBank/DDBJ databases">
        <title>GWAS and RNA-Seq identify cryptic mechanisms of antimicrobial resistance in Acinetobacter baumannii.</title>
        <authorList>
            <person name="Sahl J.W."/>
        </authorList>
    </citation>
    <scope>NUCLEOTIDE SEQUENCE [LARGE SCALE GENOMIC DNA]</scope>
    <source>
        <strain evidence="3 4">TG41018</strain>
    </source>
</reference>
<keyword evidence="5" id="KW-1185">Reference proteome</keyword>
<evidence type="ECO:0000313" key="2">
    <source>
        <dbReference type="EMBL" id="MDD9319875.1"/>
    </source>
</evidence>
<evidence type="ECO:0000313" key="1">
    <source>
        <dbReference type="EMBL" id="MBJ8437083.1"/>
    </source>
</evidence>